<reference evidence="2" key="1">
    <citation type="submission" date="2019-08" db="EMBL/GenBank/DDBJ databases">
        <authorList>
            <person name="Kucharzyk K."/>
            <person name="Murdoch R.W."/>
            <person name="Higgins S."/>
            <person name="Loffler F."/>
        </authorList>
    </citation>
    <scope>NUCLEOTIDE SEQUENCE</scope>
</reference>
<protein>
    <submittedName>
        <fullName evidence="2">Uncharacterized protein</fullName>
    </submittedName>
</protein>
<dbReference type="AlphaFoldDB" id="A0A645CMV2"/>
<feature type="transmembrane region" description="Helical" evidence="1">
    <location>
        <begin position="54"/>
        <end position="77"/>
    </location>
</feature>
<evidence type="ECO:0000313" key="2">
    <source>
        <dbReference type="EMBL" id="MPM78214.1"/>
    </source>
</evidence>
<keyword evidence="1" id="KW-0812">Transmembrane</keyword>
<name>A0A645CMV2_9ZZZZ</name>
<sequence>MIFKGVQQNMVLFMAPVTVIFISLIIALSAVTLICGIILLVFKLKSKTQKHPKIVKPISIFLIICGLYNTTFLILYFGKIVTKVIEFVINKGWTL</sequence>
<keyword evidence="1" id="KW-0472">Membrane</keyword>
<evidence type="ECO:0000256" key="1">
    <source>
        <dbReference type="SAM" id="Phobius"/>
    </source>
</evidence>
<gene>
    <name evidence="2" type="ORF">SDC9_125225</name>
</gene>
<accession>A0A645CMV2</accession>
<feature type="transmembrane region" description="Helical" evidence="1">
    <location>
        <begin position="12"/>
        <end position="42"/>
    </location>
</feature>
<keyword evidence="1" id="KW-1133">Transmembrane helix</keyword>
<organism evidence="2">
    <name type="scientific">bioreactor metagenome</name>
    <dbReference type="NCBI Taxonomy" id="1076179"/>
    <lineage>
        <taxon>unclassified sequences</taxon>
        <taxon>metagenomes</taxon>
        <taxon>ecological metagenomes</taxon>
    </lineage>
</organism>
<proteinExistence type="predicted"/>
<comment type="caution">
    <text evidence="2">The sequence shown here is derived from an EMBL/GenBank/DDBJ whole genome shotgun (WGS) entry which is preliminary data.</text>
</comment>
<dbReference type="EMBL" id="VSSQ01028481">
    <property type="protein sequence ID" value="MPM78214.1"/>
    <property type="molecule type" value="Genomic_DNA"/>
</dbReference>